<dbReference type="AlphaFoldDB" id="A0A0E3ZU87"/>
<sequence length="143" mass="16000">MVAEIVEFFMAPFYRVNIEQVVAETIDEHDDDIVELNLSQLEAGKTSEGNDIKPFYKPGTVKARKKEGLQTDHVDFKRKGGFYAGTFAKRTTGGTEISSTDPKAPFLIKRSGEGIFGLTVANRGELENRMRPTLQDKFKQALL</sequence>
<dbReference type="HOGENOM" id="CLU_1804984_0_0_10"/>
<dbReference type="RefSeq" id="WP_046573508.1">
    <property type="nucleotide sequence ID" value="NZ_CP010429.1"/>
</dbReference>
<dbReference type="STRING" id="1379870.SD10_09045"/>
<dbReference type="KEGG" id="srd:SD10_09045"/>
<keyword evidence="2" id="KW-1185">Reference proteome</keyword>
<proteinExistence type="predicted"/>
<gene>
    <name evidence="1" type="ORF">SD10_09045</name>
</gene>
<evidence type="ECO:0008006" key="3">
    <source>
        <dbReference type="Google" id="ProtNLM"/>
    </source>
</evidence>
<dbReference type="EMBL" id="CP010429">
    <property type="protein sequence ID" value="AKD55028.1"/>
    <property type="molecule type" value="Genomic_DNA"/>
</dbReference>
<dbReference type="Proteomes" id="UP000033054">
    <property type="component" value="Chromosome"/>
</dbReference>
<reference evidence="1 2" key="1">
    <citation type="journal article" date="2014" name="Curr. Microbiol.">
        <title>Spirosoma radiotolerans sp. nov., a gamma-radiation-resistant bacterium isolated from gamma ray-irradiated soil.</title>
        <authorList>
            <person name="Lee J.J."/>
            <person name="Srinivasan S."/>
            <person name="Lim S."/>
            <person name="Joe M."/>
            <person name="Im S."/>
            <person name="Bae S.I."/>
            <person name="Park K.R."/>
            <person name="Han J.H."/>
            <person name="Park S.H."/>
            <person name="Joo B.M."/>
            <person name="Park S.J."/>
            <person name="Kim M.K."/>
        </authorList>
    </citation>
    <scope>NUCLEOTIDE SEQUENCE [LARGE SCALE GENOMIC DNA]</scope>
    <source>
        <strain evidence="1 2">DG5A</strain>
    </source>
</reference>
<protein>
    <recommendedName>
        <fullName evidence="3">HK97 gp10 family phage protein</fullName>
    </recommendedName>
</protein>
<evidence type="ECO:0000313" key="1">
    <source>
        <dbReference type="EMBL" id="AKD55028.1"/>
    </source>
</evidence>
<accession>A0A0E3ZU87</accession>
<evidence type="ECO:0000313" key="2">
    <source>
        <dbReference type="Proteomes" id="UP000033054"/>
    </source>
</evidence>
<dbReference type="PATRIC" id="fig|1379870.5.peg.1970"/>
<organism evidence="1 2">
    <name type="scientific">Spirosoma radiotolerans</name>
    <dbReference type="NCBI Taxonomy" id="1379870"/>
    <lineage>
        <taxon>Bacteria</taxon>
        <taxon>Pseudomonadati</taxon>
        <taxon>Bacteroidota</taxon>
        <taxon>Cytophagia</taxon>
        <taxon>Cytophagales</taxon>
        <taxon>Cytophagaceae</taxon>
        <taxon>Spirosoma</taxon>
    </lineage>
</organism>
<name>A0A0E3ZU87_9BACT</name>